<dbReference type="Gene3D" id="3.40.50.720">
    <property type="entry name" value="NAD(P)-binding Rossmann-like Domain"/>
    <property type="match status" value="1"/>
</dbReference>
<dbReference type="SUPFAM" id="SSF51735">
    <property type="entry name" value="NAD(P)-binding Rossmann-fold domains"/>
    <property type="match status" value="1"/>
</dbReference>
<dbReference type="AlphaFoldDB" id="A0A841GWH6"/>
<dbReference type="EC" id="1.6.5.2" evidence="2"/>
<feature type="domain" description="NAD(P)-binding" evidence="1">
    <location>
        <begin position="7"/>
        <end position="182"/>
    </location>
</feature>
<protein>
    <submittedName>
        <fullName evidence="2">NAD(P)H dehydrogenase (Quinone)</fullName>
        <ecNumber evidence="2">1.6.5.2</ecNumber>
    </submittedName>
</protein>
<dbReference type="InterPro" id="IPR052718">
    <property type="entry name" value="NmrA-type_oxidoreductase"/>
</dbReference>
<evidence type="ECO:0000259" key="1">
    <source>
        <dbReference type="Pfam" id="PF13460"/>
    </source>
</evidence>
<comment type="caution">
    <text evidence="2">The sequence shown here is derived from an EMBL/GenBank/DDBJ whole genome shotgun (WGS) entry which is preliminary data.</text>
</comment>
<accession>A0A841GWH6</accession>
<proteinExistence type="predicted"/>
<keyword evidence="2" id="KW-0560">Oxidoreductase</keyword>
<dbReference type="Proteomes" id="UP000582837">
    <property type="component" value="Unassembled WGS sequence"/>
</dbReference>
<dbReference type="RefSeq" id="WP_170035809.1">
    <property type="nucleotide sequence ID" value="NZ_JABDTL010000001.1"/>
</dbReference>
<evidence type="ECO:0000313" key="3">
    <source>
        <dbReference type="Proteomes" id="UP000582837"/>
    </source>
</evidence>
<keyword evidence="3" id="KW-1185">Reference proteome</keyword>
<organism evidence="2 3">
    <name type="scientific">Longimicrobium terrae</name>
    <dbReference type="NCBI Taxonomy" id="1639882"/>
    <lineage>
        <taxon>Bacteria</taxon>
        <taxon>Pseudomonadati</taxon>
        <taxon>Gemmatimonadota</taxon>
        <taxon>Longimicrobiia</taxon>
        <taxon>Longimicrobiales</taxon>
        <taxon>Longimicrobiaceae</taxon>
        <taxon>Longimicrobium</taxon>
    </lineage>
</organism>
<sequence>MRIGISGASGQLGASTVAELVRRGGHEVVGITRSPERVTAPVEGRLGDYDRPETLAAAYEGLDRLLLIPSSEMGPGRRASQSLAAIDAAVAAGVGHIVLMSSAGTRAAEEPDIYASYWAAEQRLIRTAPRWTILRMNYYAESFLQEAQMSLAGGVLTGLGENRVAFVSREDVAAAAAGVLTSEGHAGAIYNATGPESLTGAERAALVAEASGQPFSFLMLPEAVLRQGLEGAGLPGAIVGTILSIQEKFVQGGFDIVTGDVERLAGRKPRALRELVAGAFGGR</sequence>
<dbReference type="Pfam" id="PF13460">
    <property type="entry name" value="NAD_binding_10"/>
    <property type="match status" value="1"/>
</dbReference>
<dbReference type="InterPro" id="IPR036291">
    <property type="entry name" value="NAD(P)-bd_dom_sf"/>
</dbReference>
<dbReference type="CDD" id="cd05269">
    <property type="entry name" value="TMR_SDR_a"/>
    <property type="match status" value="1"/>
</dbReference>
<dbReference type="Gene3D" id="3.90.25.10">
    <property type="entry name" value="UDP-galactose 4-epimerase, domain 1"/>
    <property type="match status" value="1"/>
</dbReference>
<name>A0A841GWH6_9BACT</name>
<dbReference type="PANTHER" id="PTHR47129:SF1">
    <property type="entry name" value="NMRA-LIKE DOMAIN-CONTAINING PROTEIN"/>
    <property type="match status" value="1"/>
</dbReference>
<gene>
    <name evidence="2" type="ORF">HNQ61_002047</name>
</gene>
<evidence type="ECO:0000313" key="2">
    <source>
        <dbReference type="EMBL" id="MBB6070428.1"/>
    </source>
</evidence>
<dbReference type="PANTHER" id="PTHR47129">
    <property type="entry name" value="QUINONE OXIDOREDUCTASE 2"/>
    <property type="match status" value="1"/>
</dbReference>
<dbReference type="InterPro" id="IPR016040">
    <property type="entry name" value="NAD(P)-bd_dom"/>
</dbReference>
<reference evidence="2 3" key="1">
    <citation type="submission" date="2020-08" db="EMBL/GenBank/DDBJ databases">
        <title>Genomic Encyclopedia of Type Strains, Phase IV (KMG-IV): sequencing the most valuable type-strain genomes for metagenomic binning, comparative biology and taxonomic classification.</title>
        <authorList>
            <person name="Goeker M."/>
        </authorList>
    </citation>
    <scope>NUCLEOTIDE SEQUENCE [LARGE SCALE GENOMIC DNA]</scope>
    <source>
        <strain evidence="2 3">DSM 29007</strain>
    </source>
</reference>
<dbReference type="EMBL" id="JACHIA010000004">
    <property type="protein sequence ID" value="MBB6070428.1"/>
    <property type="molecule type" value="Genomic_DNA"/>
</dbReference>
<dbReference type="GO" id="GO:0003955">
    <property type="term" value="F:NAD(P)H dehydrogenase (quinone) activity"/>
    <property type="evidence" value="ECO:0007669"/>
    <property type="project" value="UniProtKB-EC"/>
</dbReference>